<name>A0A0C9XZD4_9AGAR</name>
<sequence length="64" mass="7083">MTYLHRLKMACSCHIERQPGFDSSLSYSISTVFSAYWELERQGGCTCQEGEEGQSEQGGDDQGG</sequence>
<dbReference type="Proteomes" id="UP000054477">
    <property type="component" value="Unassembled WGS sequence"/>
</dbReference>
<evidence type="ECO:0000313" key="2">
    <source>
        <dbReference type="Proteomes" id="UP000054477"/>
    </source>
</evidence>
<evidence type="ECO:0000313" key="1">
    <source>
        <dbReference type="EMBL" id="KIK03077.1"/>
    </source>
</evidence>
<dbReference type="HOGENOM" id="CLU_2868020_0_0_1"/>
<protein>
    <submittedName>
        <fullName evidence="1">Uncharacterized protein</fullName>
    </submittedName>
</protein>
<reference evidence="1 2" key="1">
    <citation type="submission" date="2014-04" db="EMBL/GenBank/DDBJ databases">
        <authorList>
            <consortium name="DOE Joint Genome Institute"/>
            <person name="Kuo A."/>
            <person name="Kohler A."/>
            <person name="Nagy L.G."/>
            <person name="Floudas D."/>
            <person name="Copeland A."/>
            <person name="Barry K.W."/>
            <person name="Cichocki N."/>
            <person name="Veneault-Fourrey C."/>
            <person name="LaButti K."/>
            <person name="Lindquist E.A."/>
            <person name="Lipzen A."/>
            <person name="Lundell T."/>
            <person name="Morin E."/>
            <person name="Murat C."/>
            <person name="Sun H."/>
            <person name="Tunlid A."/>
            <person name="Henrissat B."/>
            <person name="Grigoriev I.V."/>
            <person name="Hibbett D.S."/>
            <person name="Martin F."/>
            <person name="Nordberg H.P."/>
            <person name="Cantor M.N."/>
            <person name="Hua S.X."/>
        </authorList>
    </citation>
    <scope>NUCLEOTIDE SEQUENCE [LARGE SCALE GENOMIC DNA]</scope>
    <source>
        <strain evidence="1 2">LaAM-08-1</strain>
    </source>
</reference>
<dbReference type="AlphaFoldDB" id="A0A0C9XZD4"/>
<accession>A0A0C9XZD4</accession>
<keyword evidence="2" id="KW-1185">Reference proteome</keyword>
<gene>
    <name evidence="1" type="ORF">K443DRAFT_491594</name>
</gene>
<proteinExistence type="predicted"/>
<organism evidence="1 2">
    <name type="scientific">Laccaria amethystina LaAM-08-1</name>
    <dbReference type="NCBI Taxonomy" id="1095629"/>
    <lineage>
        <taxon>Eukaryota</taxon>
        <taxon>Fungi</taxon>
        <taxon>Dikarya</taxon>
        <taxon>Basidiomycota</taxon>
        <taxon>Agaricomycotina</taxon>
        <taxon>Agaricomycetes</taxon>
        <taxon>Agaricomycetidae</taxon>
        <taxon>Agaricales</taxon>
        <taxon>Agaricineae</taxon>
        <taxon>Hydnangiaceae</taxon>
        <taxon>Laccaria</taxon>
    </lineage>
</organism>
<dbReference type="EMBL" id="KN838584">
    <property type="protein sequence ID" value="KIK03077.1"/>
    <property type="molecule type" value="Genomic_DNA"/>
</dbReference>
<reference evidence="2" key="2">
    <citation type="submission" date="2015-01" db="EMBL/GenBank/DDBJ databases">
        <title>Evolutionary Origins and Diversification of the Mycorrhizal Mutualists.</title>
        <authorList>
            <consortium name="DOE Joint Genome Institute"/>
            <consortium name="Mycorrhizal Genomics Consortium"/>
            <person name="Kohler A."/>
            <person name="Kuo A."/>
            <person name="Nagy L.G."/>
            <person name="Floudas D."/>
            <person name="Copeland A."/>
            <person name="Barry K.W."/>
            <person name="Cichocki N."/>
            <person name="Veneault-Fourrey C."/>
            <person name="LaButti K."/>
            <person name="Lindquist E.A."/>
            <person name="Lipzen A."/>
            <person name="Lundell T."/>
            <person name="Morin E."/>
            <person name="Murat C."/>
            <person name="Riley R."/>
            <person name="Ohm R."/>
            <person name="Sun H."/>
            <person name="Tunlid A."/>
            <person name="Henrissat B."/>
            <person name="Grigoriev I.V."/>
            <person name="Hibbett D.S."/>
            <person name="Martin F."/>
        </authorList>
    </citation>
    <scope>NUCLEOTIDE SEQUENCE [LARGE SCALE GENOMIC DNA]</scope>
    <source>
        <strain evidence="2">LaAM-08-1</strain>
    </source>
</reference>